<evidence type="ECO:0000256" key="1">
    <source>
        <dbReference type="SAM" id="MobiDB-lite"/>
    </source>
</evidence>
<gene>
    <name evidence="2" type="ORF">DAPK24_033300</name>
</gene>
<evidence type="ECO:0000313" key="2">
    <source>
        <dbReference type="EMBL" id="GMM46755.1"/>
    </source>
</evidence>
<protein>
    <submittedName>
        <fullName evidence="2">Uncharacterized protein</fullName>
    </submittedName>
</protein>
<evidence type="ECO:0000313" key="3">
    <source>
        <dbReference type="Proteomes" id="UP001378960"/>
    </source>
</evidence>
<comment type="caution">
    <text evidence="2">The sequence shown here is derived from an EMBL/GenBank/DDBJ whole genome shotgun (WGS) entry which is preliminary data.</text>
</comment>
<reference evidence="2 3" key="1">
    <citation type="journal article" date="2023" name="Elife">
        <title>Identification of key yeast species and microbe-microbe interactions impacting larval growth of Drosophila in the wild.</title>
        <authorList>
            <person name="Mure A."/>
            <person name="Sugiura Y."/>
            <person name="Maeda R."/>
            <person name="Honda K."/>
            <person name="Sakurai N."/>
            <person name="Takahashi Y."/>
            <person name="Watada M."/>
            <person name="Katoh T."/>
            <person name="Gotoh A."/>
            <person name="Gotoh Y."/>
            <person name="Taniguchi I."/>
            <person name="Nakamura K."/>
            <person name="Hayashi T."/>
            <person name="Katayama T."/>
            <person name="Uemura T."/>
            <person name="Hattori Y."/>
        </authorList>
    </citation>
    <scope>NUCLEOTIDE SEQUENCE [LARGE SCALE GENOMIC DNA]</scope>
    <source>
        <strain evidence="2 3">PK-24</strain>
    </source>
</reference>
<name>A0AAV5R609_PICKL</name>
<proteinExistence type="predicted"/>
<organism evidence="2 3">
    <name type="scientific">Pichia kluyveri</name>
    <name type="common">Yeast</name>
    <dbReference type="NCBI Taxonomy" id="36015"/>
    <lineage>
        <taxon>Eukaryota</taxon>
        <taxon>Fungi</taxon>
        <taxon>Dikarya</taxon>
        <taxon>Ascomycota</taxon>
        <taxon>Saccharomycotina</taxon>
        <taxon>Pichiomycetes</taxon>
        <taxon>Pichiales</taxon>
        <taxon>Pichiaceae</taxon>
        <taxon>Pichia</taxon>
    </lineage>
</organism>
<feature type="region of interest" description="Disordered" evidence="1">
    <location>
        <begin position="66"/>
        <end position="87"/>
    </location>
</feature>
<keyword evidence="3" id="KW-1185">Reference proteome</keyword>
<sequence>MALHNYIYSKHPRDVQADNRIARKHDSRPVIIKGNSIIEDNLNHHNHQKGHDIVTEIDDEFLKAQIDDPWNSDHETEDTESSDEISNKELHNDSKKIKHIYHHTHNHNHHTNNETKGDDLKNNNQHKEDTHKNILETSTDSQQPKWVIVNGRRRRLRSRFSNTNSNLNSK</sequence>
<dbReference type="EMBL" id="BTGB01000004">
    <property type="protein sequence ID" value="GMM46755.1"/>
    <property type="molecule type" value="Genomic_DNA"/>
</dbReference>
<dbReference type="AlphaFoldDB" id="A0AAV5R609"/>
<feature type="compositionally biased region" description="Basic and acidic residues" evidence="1">
    <location>
        <begin position="111"/>
        <end position="126"/>
    </location>
</feature>
<accession>A0AAV5R609</accession>
<dbReference type="Proteomes" id="UP001378960">
    <property type="component" value="Unassembled WGS sequence"/>
</dbReference>
<feature type="region of interest" description="Disordered" evidence="1">
    <location>
        <begin position="106"/>
        <end position="126"/>
    </location>
</feature>